<evidence type="ECO:0000313" key="1">
    <source>
        <dbReference type="EMBL" id="KAH9315869.1"/>
    </source>
</evidence>
<name>A0AA38G7H6_TAXCH</name>
<protein>
    <submittedName>
        <fullName evidence="1">Uncharacterized protein</fullName>
    </submittedName>
</protein>
<dbReference type="EMBL" id="JAHRHJ020000005">
    <property type="protein sequence ID" value="KAH9315869.1"/>
    <property type="molecule type" value="Genomic_DNA"/>
</dbReference>
<accession>A0AA38G7H6</accession>
<keyword evidence="2" id="KW-1185">Reference proteome</keyword>
<feature type="non-terminal residue" evidence="1">
    <location>
        <position position="83"/>
    </location>
</feature>
<evidence type="ECO:0000313" key="2">
    <source>
        <dbReference type="Proteomes" id="UP000824469"/>
    </source>
</evidence>
<proteinExistence type="predicted"/>
<dbReference type="Proteomes" id="UP000824469">
    <property type="component" value="Unassembled WGS sequence"/>
</dbReference>
<comment type="caution">
    <text evidence="1">The sequence shown here is derived from an EMBL/GenBank/DDBJ whole genome shotgun (WGS) entry which is preliminary data.</text>
</comment>
<dbReference type="AlphaFoldDB" id="A0AA38G7H6"/>
<gene>
    <name evidence="1" type="ORF">KI387_024496</name>
</gene>
<sequence>MQSRWGGSGAVKSHGCVLAHPVSNPPKARSSSEVVSPLRGGISAHADTGVYSSLLTLVAAPLRCRRWWLLLLSLLTLVAAPLT</sequence>
<organism evidence="1 2">
    <name type="scientific">Taxus chinensis</name>
    <name type="common">Chinese yew</name>
    <name type="synonym">Taxus wallichiana var. chinensis</name>
    <dbReference type="NCBI Taxonomy" id="29808"/>
    <lineage>
        <taxon>Eukaryota</taxon>
        <taxon>Viridiplantae</taxon>
        <taxon>Streptophyta</taxon>
        <taxon>Embryophyta</taxon>
        <taxon>Tracheophyta</taxon>
        <taxon>Spermatophyta</taxon>
        <taxon>Pinopsida</taxon>
        <taxon>Pinidae</taxon>
        <taxon>Conifers II</taxon>
        <taxon>Cupressales</taxon>
        <taxon>Taxaceae</taxon>
        <taxon>Taxus</taxon>
    </lineage>
</organism>
<reference evidence="1 2" key="1">
    <citation type="journal article" date="2021" name="Nat. Plants">
        <title>The Taxus genome provides insights into paclitaxel biosynthesis.</title>
        <authorList>
            <person name="Xiong X."/>
            <person name="Gou J."/>
            <person name="Liao Q."/>
            <person name="Li Y."/>
            <person name="Zhou Q."/>
            <person name="Bi G."/>
            <person name="Li C."/>
            <person name="Du R."/>
            <person name="Wang X."/>
            <person name="Sun T."/>
            <person name="Guo L."/>
            <person name="Liang H."/>
            <person name="Lu P."/>
            <person name="Wu Y."/>
            <person name="Zhang Z."/>
            <person name="Ro D.K."/>
            <person name="Shang Y."/>
            <person name="Huang S."/>
            <person name="Yan J."/>
        </authorList>
    </citation>
    <scope>NUCLEOTIDE SEQUENCE [LARGE SCALE GENOMIC DNA]</scope>
    <source>
        <strain evidence="1">Ta-2019</strain>
    </source>
</reference>